<feature type="compositionally biased region" description="Low complexity" evidence="2">
    <location>
        <begin position="639"/>
        <end position="652"/>
    </location>
</feature>
<keyword evidence="1" id="KW-0694">RNA-binding</keyword>
<proteinExistence type="predicted"/>
<dbReference type="Gene3D" id="3.30.70.330">
    <property type="match status" value="3"/>
</dbReference>
<reference evidence="4 6" key="2">
    <citation type="journal article" date="2013" name="Nature">
        <title>Insights into bilaterian evolution from three spiralian genomes.</title>
        <authorList>
            <person name="Simakov O."/>
            <person name="Marletaz F."/>
            <person name="Cho S.J."/>
            <person name="Edsinger-Gonzales E."/>
            <person name="Havlak P."/>
            <person name="Hellsten U."/>
            <person name="Kuo D.H."/>
            <person name="Larsson T."/>
            <person name="Lv J."/>
            <person name="Arendt D."/>
            <person name="Savage R."/>
            <person name="Osoegawa K."/>
            <person name="de Jong P."/>
            <person name="Grimwood J."/>
            <person name="Chapman J.A."/>
            <person name="Shapiro H."/>
            <person name="Aerts A."/>
            <person name="Otillar R.P."/>
            <person name="Terry A.Y."/>
            <person name="Boore J.L."/>
            <person name="Grigoriev I.V."/>
            <person name="Lindberg D.R."/>
            <person name="Seaver E.C."/>
            <person name="Weisblat D.A."/>
            <person name="Putnam N.H."/>
            <person name="Rokhsar D.S."/>
        </authorList>
    </citation>
    <scope>NUCLEOTIDE SEQUENCE</scope>
    <source>
        <strain evidence="4 6">I ESC-2004</strain>
    </source>
</reference>
<name>R7T867_CAPTE</name>
<feature type="compositionally biased region" description="Low complexity" evidence="2">
    <location>
        <begin position="1203"/>
        <end position="1215"/>
    </location>
</feature>
<dbReference type="EMBL" id="AMQN01014764">
    <property type="status" value="NOT_ANNOTATED_CDS"/>
    <property type="molecule type" value="Genomic_DNA"/>
</dbReference>
<accession>R7T867</accession>
<evidence type="ECO:0000256" key="1">
    <source>
        <dbReference type="PROSITE-ProRule" id="PRU00176"/>
    </source>
</evidence>
<feature type="domain" description="RRM" evidence="3">
    <location>
        <begin position="105"/>
        <end position="186"/>
    </location>
</feature>
<feature type="compositionally biased region" description="Pro residues" evidence="2">
    <location>
        <begin position="669"/>
        <end position="684"/>
    </location>
</feature>
<protein>
    <recommendedName>
        <fullName evidence="3">RRM domain-containing protein</fullName>
    </recommendedName>
</protein>
<dbReference type="OrthoDB" id="639027at2759"/>
<feature type="compositionally biased region" description="Pro residues" evidence="2">
    <location>
        <begin position="691"/>
        <end position="706"/>
    </location>
</feature>
<keyword evidence="6" id="KW-1185">Reference proteome</keyword>
<dbReference type="InterPro" id="IPR000504">
    <property type="entry name" value="RRM_dom"/>
</dbReference>
<dbReference type="SMART" id="SM00360">
    <property type="entry name" value="RRM"/>
    <property type="match status" value="3"/>
</dbReference>
<reference evidence="5" key="3">
    <citation type="submission" date="2015-06" db="UniProtKB">
        <authorList>
            <consortium name="EnsemblMetazoa"/>
        </authorList>
    </citation>
    <scope>IDENTIFICATION</scope>
</reference>
<evidence type="ECO:0000313" key="4">
    <source>
        <dbReference type="EMBL" id="ELT89643.1"/>
    </source>
</evidence>
<evidence type="ECO:0000259" key="3">
    <source>
        <dbReference type="PROSITE" id="PS50102"/>
    </source>
</evidence>
<sequence length="1324" mass="145322">MVQGRECDVMQCCLWFTQKLHLTKLSRVENTDDLIMITISGKTPINEIKDFLRGGEIADIEISKKSRHAIVTLKNGDFAEKLVQKFNHRKLLGAEVEVALYPLLRMLCVSHLPSSIQNDEDLVKFLEEFGPLEKSFLMRSPDGKSKGYGFVEFAHNREKLLDVKEDLDGLQLKANEAPLHCDFVKENILQYDHLHSRCLLVSNLPDLKETSVFSPQLFEAKFSQLHKPSQCKFVYKDGREYLNSAIVQYANPLHAQNVKAALNGTKMDTKTMNISFLAPGFNKIKEMIDRVAVVEKQKKRVKKRKAAGLPTPSMPPILNDAPGALASGPAAVNLSQLTDPVLQMLLSQNPAVLEIYTQVLQQLQDQPKVFSSPLVQNVVNSQQAVTVKPSTEIQHADTLLQDLVTKPGVSIKSPMRKESAAPGAGGLFQTPKGALNVQTPPMHHLLKKNEQSSKDNCFGQILLALQNPSNVPEPVVEEPVTENKRPAKIPSLLNMDPSRVHTFKFKTTELPKQNPQESTAMPPPADPAVCNLPVTVPRLAISIEGQIRQQLAYLDDMKKKGISETATLAAQNNELLAKFAPPESMDMPPPPMPPFMVPEPNGKNYPERQKLDFNERDEHQDAYKGLYNYYNDVVNKYNNVVNTDRGPPSHQQFPPPPPQDGMAPGSFTCPPPSLHSQPPPPFAPPVQNIAQPPPVSQPSVTLPPPSSESLPPANQPPPGVILDPEQQAAYDDYLRQYKDWEKQMAEYEEQMRQYRMQYPEAAAALDARNNPQQPPPPGAPNPQWQQPSGSSRPPLATSGMPPREGLQPVMPPSSGSLDPLRGPPPVQSNQRGPLPFVALRGPNPDAQGSGPPPHSRRPPGPPSPLGPPLYSGPRGPHPSEPHEPPQHPSTGPRGHQHMGPRGPPHPEPQHSGTHAPRWNPDHHGPPPQSGPRGPNHHNPRGPSPQSGPHGPPRNINPRGPSPTSGPGGPRMFGPNSFRPCGPIPGHQAPNMRPGDGPRMRSLMDDDFSPREGLHRPSGQHPEREQWDEMGEMGEPFHPEDHGVMAPFPGRQQKDKISDKVMQRISEVFPEKQGNPSRPSPQDSIQGYGVRTRTGPPGSKWDGSQRPNFLKRGDPAADGDPDAHLDRDTRGSGRPAGCSIQDRLMNVASMDEEPHFEPMESPSSRGRGMPRGGRGMAPPRGTPRGGRGMPDRGRHMSDPGGFSRGAPRGRGMNGPPRGRGGHGPPPLMRNDISGSDDFVPFDEHKMPQRPPGFERGRGRGQPGLQRGRDGPGGLKRPFPLPSPECSPEGVYVGQHSQGLGGHYQHTHLIKRQRVCPTGRGRGRPY</sequence>
<feature type="compositionally biased region" description="Polar residues" evidence="2">
    <location>
        <begin position="1073"/>
        <end position="1084"/>
    </location>
</feature>
<dbReference type="HOGENOM" id="CLU_259611_0_0_1"/>
<evidence type="ECO:0000256" key="2">
    <source>
        <dbReference type="SAM" id="MobiDB-lite"/>
    </source>
</evidence>
<organism evidence="4">
    <name type="scientific">Capitella teleta</name>
    <name type="common">Polychaete worm</name>
    <dbReference type="NCBI Taxonomy" id="283909"/>
    <lineage>
        <taxon>Eukaryota</taxon>
        <taxon>Metazoa</taxon>
        <taxon>Spiralia</taxon>
        <taxon>Lophotrochozoa</taxon>
        <taxon>Annelida</taxon>
        <taxon>Polychaeta</taxon>
        <taxon>Sedentaria</taxon>
        <taxon>Scolecida</taxon>
        <taxon>Capitellidae</taxon>
        <taxon>Capitella</taxon>
    </lineage>
</organism>
<feature type="region of interest" description="Disordered" evidence="2">
    <location>
        <begin position="639"/>
        <end position="730"/>
    </location>
</feature>
<evidence type="ECO:0000313" key="6">
    <source>
        <dbReference type="Proteomes" id="UP000014760"/>
    </source>
</evidence>
<dbReference type="OMA" id="IMDAPQS"/>
<dbReference type="InterPro" id="IPR035979">
    <property type="entry name" value="RBD_domain_sf"/>
</dbReference>
<feature type="compositionally biased region" description="Pro residues" evidence="2">
    <location>
        <begin position="850"/>
        <end position="867"/>
    </location>
</feature>
<feature type="compositionally biased region" description="Basic and acidic residues" evidence="2">
    <location>
        <begin position="1051"/>
        <end position="1061"/>
    </location>
</feature>
<dbReference type="EMBL" id="KB311248">
    <property type="protein sequence ID" value="ELT89643.1"/>
    <property type="molecule type" value="Genomic_DNA"/>
</dbReference>
<dbReference type="EnsemblMetazoa" id="CapteT219417">
    <property type="protein sequence ID" value="CapteP219417"/>
    <property type="gene ID" value="CapteG219417"/>
</dbReference>
<dbReference type="GO" id="GO:0003723">
    <property type="term" value="F:RNA binding"/>
    <property type="evidence" value="ECO:0007669"/>
    <property type="project" value="UniProtKB-UniRule"/>
</dbReference>
<feature type="compositionally biased region" description="Basic and acidic residues" evidence="2">
    <location>
        <begin position="995"/>
        <end position="1026"/>
    </location>
</feature>
<reference evidence="6" key="1">
    <citation type="submission" date="2012-12" db="EMBL/GenBank/DDBJ databases">
        <authorList>
            <person name="Hellsten U."/>
            <person name="Grimwood J."/>
            <person name="Chapman J.A."/>
            <person name="Shapiro H."/>
            <person name="Aerts A."/>
            <person name="Otillar R.P."/>
            <person name="Terry A.Y."/>
            <person name="Boore J.L."/>
            <person name="Simakov O."/>
            <person name="Marletaz F."/>
            <person name="Cho S.-J."/>
            <person name="Edsinger-Gonzales E."/>
            <person name="Havlak P."/>
            <person name="Kuo D.-H."/>
            <person name="Larsson T."/>
            <person name="Lv J."/>
            <person name="Arendt D."/>
            <person name="Savage R."/>
            <person name="Osoegawa K."/>
            <person name="de Jong P."/>
            <person name="Lindberg D.R."/>
            <person name="Seaver E.C."/>
            <person name="Weisblat D.A."/>
            <person name="Putnam N.H."/>
            <person name="Grigoriev I.V."/>
            <person name="Rokhsar D.S."/>
        </authorList>
    </citation>
    <scope>NUCLEOTIDE SEQUENCE</scope>
    <source>
        <strain evidence="6">I ESC-2004</strain>
    </source>
</reference>
<dbReference type="SUPFAM" id="SSF54928">
    <property type="entry name" value="RNA-binding domain, RBD"/>
    <property type="match status" value="1"/>
</dbReference>
<gene>
    <name evidence="4" type="ORF">CAPTEDRAFT_219417</name>
</gene>
<dbReference type="PROSITE" id="PS50102">
    <property type="entry name" value="RRM"/>
    <property type="match status" value="1"/>
</dbReference>
<feature type="compositionally biased region" description="Basic and acidic residues" evidence="2">
    <location>
        <begin position="1110"/>
        <end position="1130"/>
    </location>
</feature>
<dbReference type="Pfam" id="PF00076">
    <property type="entry name" value="RRM_1"/>
    <property type="match status" value="1"/>
</dbReference>
<evidence type="ECO:0000313" key="5">
    <source>
        <dbReference type="EnsemblMetazoa" id="CapteP219417"/>
    </source>
</evidence>
<dbReference type="STRING" id="283909.R7T867"/>
<dbReference type="InterPro" id="IPR012677">
    <property type="entry name" value="Nucleotide-bd_a/b_plait_sf"/>
</dbReference>
<dbReference type="Proteomes" id="UP000014760">
    <property type="component" value="Unassembled WGS sequence"/>
</dbReference>
<feature type="compositionally biased region" description="Basic and acidic residues" evidence="2">
    <location>
        <begin position="1240"/>
        <end position="1256"/>
    </location>
</feature>
<feature type="region of interest" description="Disordered" evidence="2">
    <location>
        <begin position="758"/>
        <end position="1297"/>
    </location>
</feature>